<dbReference type="PROSITE" id="PS00061">
    <property type="entry name" value="ADH_SHORT"/>
    <property type="match status" value="1"/>
</dbReference>
<dbReference type="NCBIfam" id="NF005372">
    <property type="entry name" value="PRK06914.1"/>
    <property type="match status" value="1"/>
</dbReference>
<dbReference type="OrthoDB" id="9775296at2"/>
<evidence type="ECO:0000256" key="1">
    <source>
        <dbReference type="ARBA" id="ARBA00006484"/>
    </source>
</evidence>
<dbReference type="Pfam" id="PF00106">
    <property type="entry name" value="adh_short"/>
    <property type="match status" value="1"/>
</dbReference>
<dbReference type="Gene3D" id="3.40.50.720">
    <property type="entry name" value="NAD(P)-binding Rossmann-like Domain"/>
    <property type="match status" value="1"/>
</dbReference>
<dbReference type="GO" id="GO:0016491">
    <property type="term" value="F:oxidoreductase activity"/>
    <property type="evidence" value="ECO:0007669"/>
    <property type="project" value="UniProtKB-KW"/>
</dbReference>
<organism evidence="4 5">
    <name type="scientific">Rossellomorea marisflavi</name>
    <dbReference type="NCBI Taxonomy" id="189381"/>
    <lineage>
        <taxon>Bacteria</taxon>
        <taxon>Bacillati</taxon>
        <taxon>Bacillota</taxon>
        <taxon>Bacilli</taxon>
        <taxon>Bacillales</taxon>
        <taxon>Bacillaceae</taxon>
        <taxon>Rossellomorea</taxon>
    </lineage>
</organism>
<dbReference type="PATRIC" id="fig|189381.12.peg.1152"/>
<dbReference type="RefSeq" id="WP_053427793.1">
    <property type="nucleotide sequence ID" value="NZ_LGUE01000001.1"/>
</dbReference>
<accession>A0A0M0GTB1</accession>
<comment type="caution">
    <text evidence="4">The sequence shown here is derived from an EMBL/GenBank/DDBJ whole genome shotgun (WGS) entry which is preliminary data.</text>
</comment>
<dbReference type="PRINTS" id="PR00081">
    <property type="entry name" value="GDHRDH"/>
</dbReference>
<dbReference type="AlphaFoldDB" id="A0A0M0GTB1"/>
<dbReference type="PRINTS" id="PR00080">
    <property type="entry name" value="SDRFAMILY"/>
</dbReference>
<dbReference type="InterPro" id="IPR002347">
    <property type="entry name" value="SDR_fam"/>
</dbReference>
<gene>
    <name evidence="4" type="ORF">AF331_05100</name>
</gene>
<dbReference type="CDD" id="cd05374">
    <property type="entry name" value="17beta-HSD-like_SDR_c"/>
    <property type="match status" value="1"/>
</dbReference>
<keyword evidence="5" id="KW-1185">Reference proteome</keyword>
<dbReference type="PANTHER" id="PTHR43976">
    <property type="entry name" value="SHORT CHAIN DEHYDROGENASE"/>
    <property type="match status" value="1"/>
</dbReference>
<dbReference type="InterPro" id="IPR020904">
    <property type="entry name" value="Sc_DH/Rdtase_CS"/>
</dbReference>
<dbReference type="EMBL" id="LGUE01000001">
    <property type="protein sequence ID" value="KON92671.1"/>
    <property type="molecule type" value="Genomic_DNA"/>
</dbReference>
<evidence type="ECO:0000256" key="2">
    <source>
        <dbReference type="ARBA" id="ARBA00023002"/>
    </source>
</evidence>
<name>A0A0M0GTB1_9BACI</name>
<proteinExistence type="inferred from homology"/>
<dbReference type="STRING" id="189381.GCA_900166615_03266"/>
<dbReference type="PANTHER" id="PTHR43976:SF16">
    <property type="entry name" value="SHORT-CHAIN DEHYDROGENASE_REDUCTASE FAMILY PROTEIN"/>
    <property type="match status" value="1"/>
</dbReference>
<evidence type="ECO:0000256" key="3">
    <source>
        <dbReference type="RuleBase" id="RU000363"/>
    </source>
</evidence>
<dbReference type="SUPFAM" id="SSF51735">
    <property type="entry name" value="NAD(P)-binding Rossmann-fold domains"/>
    <property type="match status" value="1"/>
</dbReference>
<comment type="similarity">
    <text evidence="1 3">Belongs to the short-chain dehydrogenases/reductases (SDR) family.</text>
</comment>
<protein>
    <submittedName>
        <fullName evidence="4">Short-chain dehydrogenase</fullName>
    </submittedName>
</protein>
<dbReference type="InterPro" id="IPR036291">
    <property type="entry name" value="NAD(P)-bd_dom_sf"/>
</dbReference>
<reference evidence="5" key="1">
    <citation type="submission" date="2015-07" db="EMBL/GenBank/DDBJ databases">
        <title>Fjat-14235 jcm11544.</title>
        <authorList>
            <person name="Liu B."/>
            <person name="Wang J."/>
            <person name="Zhu Y."/>
            <person name="Liu G."/>
            <person name="Chen Q."/>
            <person name="Chen Z."/>
            <person name="Lan J."/>
            <person name="Che J."/>
            <person name="Ge C."/>
            <person name="Shi H."/>
            <person name="Pan Z."/>
            <person name="Liu X."/>
        </authorList>
    </citation>
    <scope>NUCLEOTIDE SEQUENCE [LARGE SCALE GENOMIC DNA]</scope>
    <source>
        <strain evidence="5">JCM 11544</strain>
    </source>
</reference>
<sequence>MNHKVAIVTGSNSGFGLLTTVELAKSGFRVIATMRDTARKEELLKRASFLHVEDRIFIQELDVTSASSLESFKEFLKSLDRIDVLVNNAGFAQGGFLEEVCLEEFRQQFETNVFGVIGVSQLLLPYMRMQGSGRIINIGSISGRIGFPGLSPYVSSKHALAGLSESLRLEVKPFGIDVHLIEAGSYQTNIWTTGKKITERSLHSTSPYHAQMKKLNAHLVEAGAKYGDPRKVSDLVARIATGRSRRFRYAIGKGTGVTILIKSLLPWKVFERIMLHILR</sequence>
<dbReference type="InterPro" id="IPR051911">
    <property type="entry name" value="SDR_oxidoreductase"/>
</dbReference>
<dbReference type="Proteomes" id="UP000037405">
    <property type="component" value="Unassembled WGS sequence"/>
</dbReference>
<keyword evidence="2" id="KW-0560">Oxidoreductase</keyword>
<evidence type="ECO:0000313" key="4">
    <source>
        <dbReference type="EMBL" id="KON92671.1"/>
    </source>
</evidence>
<evidence type="ECO:0000313" key="5">
    <source>
        <dbReference type="Proteomes" id="UP000037405"/>
    </source>
</evidence>